<evidence type="ECO:0000256" key="1">
    <source>
        <dbReference type="ARBA" id="ARBA00022603"/>
    </source>
</evidence>
<dbReference type="InterPro" id="IPR019874">
    <property type="entry name" value="RF_methyltr_PrmC"/>
</dbReference>
<dbReference type="RefSeq" id="WP_074850082.1">
    <property type="nucleotide sequence ID" value="NZ_FNLM01000034.1"/>
</dbReference>
<dbReference type="Gene3D" id="3.40.50.150">
    <property type="entry name" value="Vaccinia Virus protein VP39"/>
    <property type="match status" value="1"/>
</dbReference>
<dbReference type="PROSITE" id="PS00092">
    <property type="entry name" value="N6_MTASE"/>
    <property type="match status" value="1"/>
</dbReference>
<dbReference type="EMBL" id="FNLM01000034">
    <property type="protein sequence ID" value="SDU51624.1"/>
    <property type="molecule type" value="Genomic_DNA"/>
</dbReference>
<keyword evidence="3 5" id="KW-0949">S-adenosyl-L-methionine</keyword>
<dbReference type="PANTHER" id="PTHR18895">
    <property type="entry name" value="HEMK METHYLTRANSFERASE"/>
    <property type="match status" value="1"/>
</dbReference>
<evidence type="ECO:0000313" key="8">
    <source>
        <dbReference type="EMBL" id="SDU51624.1"/>
    </source>
</evidence>
<dbReference type="InterPro" id="IPR029063">
    <property type="entry name" value="SAM-dependent_MTases_sf"/>
</dbReference>
<feature type="domain" description="Release factor glutamine methyltransferase N-terminal" evidence="7">
    <location>
        <begin position="13"/>
        <end position="78"/>
    </location>
</feature>
<dbReference type="GO" id="GO:0003676">
    <property type="term" value="F:nucleic acid binding"/>
    <property type="evidence" value="ECO:0007669"/>
    <property type="project" value="InterPro"/>
</dbReference>
<evidence type="ECO:0000256" key="4">
    <source>
        <dbReference type="ARBA" id="ARBA00048391"/>
    </source>
</evidence>
<dbReference type="CDD" id="cd02440">
    <property type="entry name" value="AdoMet_MTases"/>
    <property type="match status" value="1"/>
</dbReference>
<comment type="similarity">
    <text evidence="5">Belongs to the protein N5-glutamine methyltransferase family. PrmC subfamily.</text>
</comment>
<keyword evidence="1 5" id="KW-0489">Methyltransferase</keyword>
<dbReference type="InterPro" id="IPR050320">
    <property type="entry name" value="N5-glutamine_MTase"/>
</dbReference>
<evidence type="ECO:0000313" key="9">
    <source>
        <dbReference type="Proteomes" id="UP000183180"/>
    </source>
</evidence>
<dbReference type="HAMAP" id="MF_02126">
    <property type="entry name" value="RF_methyltr_PrmC"/>
    <property type="match status" value="1"/>
</dbReference>
<evidence type="ECO:0000259" key="7">
    <source>
        <dbReference type="Pfam" id="PF17827"/>
    </source>
</evidence>
<dbReference type="PANTHER" id="PTHR18895:SF74">
    <property type="entry name" value="MTRF1L RELEASE FACTOR GLUTAMINE METHYLTRANSFERASE"/>
    <property type="match status" value="1"/>
</dbReference>
<evidence type="ECO:0000256" key="5">
    <source>
        <dbReference type="HAMAP-Rule" id="MF_02126"/>
    </source>
</evidence>
<dbReference type="GO" id="GO:0102559">
    <property type="term" value="F:peptide chain release factor N(5)-glutamine methyltransferase activity"/>
    <property type="evidence" value="ECO:0007669"/>
    <property type="project" value="UniProtKB-EC"/>
</dbReference>
<name>A0A1H2J593_9ACTN</name>
<dbReference type="Pfam" id="PF05175">
    <property type="entry name" value="MTS"/>
    <property type="match status" value="1"/>
</dbReference>
<dbReference type="Pfam" id="PF17827">
    <property type="entry name" value="PrmC_N"/>
    <property type="match status" value="1"/>
</dbReference>
<dbReference type="EC" id="2.1.1.297" evidence="5"/>
<dbReference type="InterPro" id="IPR002052">
    <property type="entry name" value="DNA_methylase_N6_adenine_CS"/>
</dbReference>
<dbReference type="Gene3D" id="1.10.8.10">
    <property type="entry name" value="DNA helicase RuvA subunit, C-terminal domain"/>
    <property type="match status" value="1"/>
</dbReference>
<reference evidence="8 9" key="1">
    <citation type="submission" date="2016-10" db="EMBL/GenBank/DDBJ databases">
        <authorList>
            <person name="de Groot N.N."/>
        </authorList>
    </citation>
    <scope>NUCLEOTIDE SEQUENCE [LARGE SCALE GENOMIC DNA]</scope>
    <source>
        <strain evidence="8 9">DSM 44215</strain>
    </source>
</reference>
<accession>A0A1H2J593</accession>
<dbReference type="NCBIfam" id="TIGR00536">
    <property type="entry name" value="hemK_fam"/>
    <property type="match status" value="1"/>
</dbReference>
<dbReference type="GO" id="GO:0032259">
    <property type="term" value="P:methylation"/>
    <property type="evidence" value="ECO:0007669"/>
    <property type="project" value="UniProtKB-KW"/>
</dbReference>
<dbReference type="InterPro" id="IPR040758">
    <property type="entry name" value="PrmC_N"/>
</dbReference>
<feature type="domain" description="Methyltransferase small" evidence="6">
    <location>
        <begin position="119"/>
        <end position="203"/>
    </location>
</feature>
<dbReference type="STRING" id="158898.SAMN04488548_1341751"/>
<feature type="binding site" evidence="5">
    <location>
        <position position="147"/>
    </location>
    <ligand>
        <name>S-adenosyl-L-methionine</name>
        <dbReference type="ChEBI" id="CHEBI:59789"/>
    </ligand>
</feature>
<organism evidence="8 9">
    <name type="scientific">Gordonia westfalica</name>
    <dbReference type="NCBI Taxonomy" id="158898"/>
    <lineage>
        <taxon>Bacteria</taxon>
        <taxon>Bacillati</taxon>
        <taxon>Actinomycetota</taxon>
        <taxon>Actinomycetes</taxon>
        <taxon>Mycobacteriales</taxon>
        <taxon>Gordoniaceae</taxon>
        <taxon>Gordonia</taxon>
    </lineage>
</organism>
<evidence type="ECO:0000259" key="6">
    <source>
        <dbReference type="Pfam" id="PF05175"/>
    </source>
</evidence>
<sequence>MSDAPARVADEIRSATAQLAAAGIDSARRDADWLMAHVLGCDPGRLIVIDTIDDDDLREFRAAVDQRSRRIPLQHIVGTAAFGPLELAVGPGVFIPRPETEYLLEWASSAAGSMSAPVRIVDLCSGSGALAIALATMVESARVTAVEMDDAALKWLRRNVADAPSEVGERLEVVAADVTDAARIAGTIPAGSISIVVTNPPYVPLRSEVGPEVAHDPARAVFGGDDGMSVIVPMVPVIASMLSVGGLVGIEHDDTTSDAVVDCLRAHGAFDEVTAHTDLAGRPRFVTARRIGAGASRGMPDRRP</sequence>
<dbReference type="InterPro" id="IPR007848">
    <property type="entry name" value="Small_mtfrase_dom"/>
</dbReference>
<evidence type="ECO:0000256" key="3">
    <source>
        <dbReference type="ARBA" id="ARBA00022691"/>
    </source>
</evidence>
<dbReference type="SUPFAM" id="SSF53335">
    <property type="entry name" value="S-adenosyl-L-methionine-dependent methyltransferases"/>
    <property type="match status" value="1"/>
</dbReference>
<dbReference type="Proteomes" id="UP000183180">
    <property type="component" value="Unassembled WGS sequence"/>
</dbReference>
<feature type="binding site" evidence="5">
    <location>
        <begin position="199"/>
        <end position="202"/>
    </location>
    <ligand>
        <name>substrate</name>
    </ligand>
</feature>
<comment type="catalytic activity">
    <reaction evidence="4 5">
        <text>L-glutaminyl-[peptide chain release factor] + S-adenosyl-L-methionine = N(5)-methyl-L-glutaminyl-[peptide chain release factor] + S-adenosyl-L-homocysteine + H(+)</text>
        <dbReference type="Rhea" id="RHEA:42896"/>
        <dbReference type="Rhea" id="RHEA-COMP:10271"/>
        <dbReference type="Rhea" id="RHEA-COMP:10272"/>
        <dbReference type="ChEBI" id="CHEBI:15378"/>
        <dbReference type="ChEBI" id="CHEBI:30011"/>
        <dbReference type="ChEBI" id="CHEBI:57856"/>
        <dbReference type="ChEBI" id="CHEBI:59789"/>
        <dbReference type="ChEBI" id="CHEBI:61891"/>
        <dbReference type="EC" id="2.1.1.297"/>
    </reaction>
</comment>
<comment type="caution">
    <text evidence="5">Lacks conserved residue(s) required for the propagation of feature annotation.</text>
</comment>
<feature type="binding site" evidence="5">
    <location>
        <position position="199"/>
    </location>
    <ligand>
        <name>S-adenosyl-L-methionine</name>
        <dbReference type="ChEBI" id="CHEBI:59789"/>
    </ligand>
</feature>
<gene>
    <name evidence="5" type="primary">prmC</name>
    <name evidence="8" type="ORF">SAMN04488548_1341751</name>
</gene>
<comment type="function">
    <text evidence="5">Methylates the class 1 translation termination release factors RF1/PrfA and RF2/PrfB on the glutamine residue of the universally conserved GGQ motif.</text>
</comment>
<dbReference type="InterPro" id="IPR004556">
    <property type="entry name" value="HemK-like"/>
</dbReference>
<dbReference type="AlphaFoldDB" id="A0A1H2J593"/>
<protein>
    <recommendedName>
        <fullName evidence="5">Release factor glutamine methyltransferase</fullName>
        <shortName evidence="5">RF MTase</shortName>
        <ecNumber evidence="5">2.1.1.297</ecNumber>
    </recommendedName>
    <alternativeName>
        <fullName evidence="5">N5-glutamine methyltransferase PrmC</fullName>
    </alternativeName>
    <alternativeName>
        <fullName evidence="5">Protein-(glutamine-N5) MTase PrmC</fullName>
    </alternativeName>
    <alternativeName>
        <fullName evidence="5">Protein-glutamine N-methyltransferase PrmC</fullName>
    </alternativeName>
</protein>
<proteinExistence type="inferred from homology"/>
<dbReference type="OrthoDB" id="9800643at2"/>
<dbReference type="NCBIfam" id="TIGR03534">
    <property type="entry name" value="RF_mod_PrmC"/>
    <property type="match status" value="1"/>
</dbReference>
<evidence type="ECO:0000256" key="2">
    <source>
        <dbReference type="ARBA" id="ARBA00022679"/>
    </source>
</evidence>
<keyword evidence="2 5" id="KW-0808">Transferase</keyword>